<feature type="compositionally biased region" description="Basic and acidic residues" evidence="1">
    <location>
        <begin position="60"/>
        <end position="73"/>
    </location>
</feature>
<keyword evidence="3" id="KW-1185">Reference proteome</keyword>
<reference evidence="2 3" key="2">
    <citation type="journal article" date="2019" name="G3 (Bethesda)">
        <title>Hybrid Assembly of the Genome of the Entomopathogenic Nematode Steinernema carpocapsae Identifies the X-Chromosome.</title>
        <authorList>
            <person name="Serra L."/>
            <person name="Macchietto M."/>
            <person name="Macias-Munoz A."/>
            <person name="McGill C.J."/>
            <person name="Rodriguez I.M."/>
            <person name="Rodriguez B."/>
            <person name="Murad R."/>
            <person name="Mortazavi A."/>
        </authorList>
    </citation>
    <scope>NUCLEOTIDE SEQUENCE [LARGE SCALE GENOMIC DNA]</scope>
    <source>
        <strain evidence="2 3">ALL</strain>
    </source>
</reference>
<reference evidence="2 3" key="1">
    <citation type="journal article" date="2015" name="Genome Biol.">
        <title>Comparative genomics of Steinernema reveals deeply conserved gene regulatory networks.</title>
        <authorList>
            <person name="Dillman A.R."/>
            <person name="Macchietto M."/>
            <person name="Porter C.F."/>
            <person name="Rogers A."/>
            <person name="Williams B."/>
            <person name="Antoshechkin I."/>
            <person name="Lee M.M."/>
            <person name="Goodwin Z."/>
            <person name="Lu X."/>
            <person name="Lewis E.E."/>
            <person name="Goodrich-Blair H."/>
            <person name="Stock S.P."/>
            <person name="Adams B.J."/>
            <person name="Sternberg P.W."/>
            <person name="Mortazavi A."/>
        </authorList>
    </citation>
    <scope>NUCLEOTIDE SEQUENCE [LARGE SCALE GENOMIC DNA]</scope>
    <source>
        <strain evidence="2 3">ALL</strain>
    </source>
</reference>
<evidence type="ECO:0000313" key="3">
    <source>
        <dbReference type="Proteomes" id="UP000298663"/>
    </source>
</evidence>
<evidence type="ECO:0000313" key="2">
    <source>
        <dbReference type="EMBL" id="TKR65167.1"/>
    </source>
</evidence>
<gene>
    <name evidence="2" type="ORF">L596_025612</name>
</gene>
<comment type="caution">
    <text evidence="2">The sequence shown here is derived from an EMBL/GenBank/DDBJ whole genome shotgun (WGS) entry which is preliminary data.</text>
</comment>
<evidence type="ECO:0000256" key="1">
    <source>
        <dbReference type="SAM" id="MobiDB-lite"/>
    </source>
</evidence>
<protein>
    <submittedName>
        <fullName evidence="2">Uncharacterized protein</fullName>
    </submittedName>
</protein>
<dbReference type="EMBL" id="AZBU02000009">
    <property type="protein sequence ID" value="TKR65167.1"/>
    <property type="molecule type" value="Genomic_DNA"/>
</dbReference>
<accession>A0A4U5M889</accession>
<dbReference type="AlphaFoldDB" id="A0A4U5M889"/>
<dbReference type="Proteomes" id="UP000298663">
    <property type="component" value="Unassembled WGS sequence"/>
</dbReference>
<proteinExistence type="predicted"/>
<feature type="region of interest" description="Disordered" evidence="1">
    <location>
        <begin position="50"/>
        <end position="73"/>
    </location>
</feature>
<organism evidence="2 3">
    <name type="scientific">Steinernema carpocapsae</name>
    <name type="common">Entomopathogenic nematode</name>
    <dbReference type="NCBI Taxonomy" id="34508"/>
    <lineage>
        <taxon>Eukaryota</taxon>
        <taxon>Metazoa</taxon>
        <taxon>Ecdysozoa</taxon>
        <taxon>Nematoda</taxon>
        <taxon>Chromadorea</taxon>
        <taxon>Rhabditida</taxon>
        <taxon>Tylenchina</taxon>
        <taxon>Panagrolaimomorpha</taxon>
        <taxon>Strongyloidoidea</taxon>
        <taxon>Steinernematidae</taxon>
        <taxon>Steinernema</taxon>
    </lineage>
</organism>
<name>A0A4U5M889_STECR</name>
<sequence>MSSFVPSCVRTFASTFTLAPFYDVAFCNGSYSSFDCFLCRLTAGMTAVDRSSISGPESGRNSDRFACSERTPD</sequence>